<evidence type="ECO:0000313" key="2">
    <source>
        <dbReference type="EMBL" id="NOH71988.1"/>
    </source>
</evidence>
<protein>
    <submittedName>
        <fullName evidence="2">Uncharacterized protein</fullName>
    </submittedName>
</protein>
<name>A0A7Y4EF31_9VIBR</name>
<dbReference type="RefSeq" id="WP_171361229.1">
    <property type="nucleotide sequence ID" value="NZ_VTXC01000029.1"/>
</dbReference>
<dbReference type="Proteomes" id="UP000565719">
    <property type="component" value="Unassembled WGS sequence"/>
</dbReference>
<dbReference type="AlphaFoldDB" id="A0A7Y4EF31"/>
<keyword evidence="1" id="KW-0732">Signal</keyword>
<evidence type="ECO:0000256" key="1">
    <source>
        <dbReference type="SAM" id="SignalP"/>
    </source>
</evidence>
<organism evidence="2 3">
    <name type="scientific">Vibrio pectenicida</name>
    <dbReference type="NCBI Taxonomy" id="62763"/>
    <lineage>
        <taxon>Bacteria</taxon>
        <taxon>Pseudomonadati</taxon>
        <taxon>Pseudomonadota</taxon>
        <taxon>Gammaproteobacteria</taxon>
        <taxon>Vibrionales</taxon>
        <taxon>Vibrionaceae</taxon>
        <taxon>Vibrio</taxon>
    </lineage>
</organism>
<reference evidence="2 3" key="1">
    <citation type="submission" date="2019-09" db="EMBL/GenBank/DDBJ databases">
        <title>Draft genome sequencing and comparative genomics of hatchery-associated Vibrios.</title>
        <authorList>
            <person name="Kehlet-Delgado H."/>
            <person name="Mueller R.S."/>
        </authorList>
    </citation>
    <scope>NUCLEOTIDE SEQUENCE [LARGE SCALE GENOMIC DNA]</scope>
    <source>
        <strain evidence="2 3">99-46-Y</strain>
    </source>
</reference>
<proteinExistence type="predicted"/>
<sequence>MLVRNFCTFLLLLSTFSSFAARNDDEVDLSNIEKSLQGIKESQQQSQDSMHYVRTMNGSQYVPEPKSSRDKPAYSYFSLESYDIYGSQGGKRMVQATITNHSGGGVALKPNQIKAYYGNGYYVSPSRIEQDGHFSQDETQSVTLYFGETKKSILGLLTRSY</sequence>
<feature type="signal peptide" evidence="1">
    <location>
        <begin position="1"/>
        <end position="20"/>
    </location>
</feature>
<comment type="caution">
    <text evidence="2">The sequence shown here is derived from an EMBL/GenBank/DDBJ whole genome shotgun (WGS) entry which is preliminary data.</text>
</comment>
<evidence type="ECO:0000313" key="3">
    <source>
        <dbReference type="Proteomes" id="UP000565719"/>
    </source>
</evidence>
<feature type="chain" id="PRO_5031234834" evidence="1">
    <location>
        <begin position="21"/>
        <end position="161"/>
    </location>
</feature>
<dbReference type="EMBL" id="VTXC01000029">
    <property type="protein sequence ID" value="NOH71988.1"/>
    <property type="molecule type" value="Genomic_DNA"/>
</dbReference>
<accession>A0A7Y4EF31</accession>
<gene>
    <name evidence="2" type="ORF">F0225_11660</name>
</gene>